<organism evidence="1 2">
    <name type="scientific">Pseudoxanthomonas japonensis</name>
    <dbReference type="NCBI Taxonomy" id="69284"/>
    <lineage>
        <taxon>Bacteria</taxon>
        <taxon>Pseudomonadati</taxon>
        <taxon>Pseudomonadota</taxon>
        <taxon>Gammaproteobacteria</taxon>
        <taxon>Lysobacterales</taxon>
        <taxon>Lysobacteraceae</taxon>
        <taxon>Pseudoxanthomonas</taxon>
    </lineage>
</organism>
<dbReference type="RefSeq" id="WP_162337288.1">
    <property type="nucleotide sequence ID" value="NZ_JBHSRQ010000011.1"/>
</dbReference>
<keyword evidence="2" id="KW-1185">Reference proteome</keyword>
<evidence type="ECO:0000313" key="2">
    <source>
        <dbReference type="Proteomes" id="UP000781710"/>
    </source>
</evidence>
<reference evidence="1 2" key="1">
    <citation type="submission" date="2017-10" db="EMBL/GenBank/DDBJ databases">
        <title>Whole genome sequencing of members of genus Pseudoxanthomonas.</title>
        <authorList>
            <person name="Kumar S."/>
            <person name="Bansal K."/>
            <person name="Kaur A."/>
            <person name="Patil P."/>
            <person name="Sharma S."/>
            <person name="Patil P.B."/>
        </authorList>
    </citation>
    <scope>NUCLEOTIDE SEQUENCE [LARGE SCALE GENOMIC DNA]</scope>
    <source>
        <strain evidence="1 2">DSM 17109</strain>
    </source>
</reference>
<evidence type="ECO:0000313" key="1">
    <source>
        <dbReference type="EMBL" id="KAF1725828.1"/>
    </source>
</evidence>
<proteinExistence type="predicted"/>
<protein>
    <submittedName>
        <fullName evidence="1">Uncharacterized protein</fullName>
    </submittedName>
</protein>
<sequence length="145" mass="16403">MSCQPDPLAHAWNEAAMPCAVVDIQTELHFWEATYARQAFHRPGLAFRHYVPTLKFAYDIYLLSHRRPLQELLPALPARYEAALARGARLDWSLASVVIARVWERLNAPLEQDPPLFAPPAAAAVDERTLIAEAMRRRAGTLFTQ</sequence>
<comment type="caution">
    <text evidence="1">The sequence shown here is derived from an EMBL/GenBank/DDBJ whole genome shotgun (WGS) entry which is preliminary data.</text>
</comment>
<dbReference type="EMBL" id="PDWW01000007">
    <property type="protein sequence ID" value="KAF1725828.1"/>
    <property type="molecule type" value="Genomic_DNA"/>
</dbReference>
<dbReference type="Proteomes" id="UP000781710">
    <property type="component" value="Unassembled WGS sequence"/>
</dbReference>
<gene>
    <name evidence="1" type="ORF">CSC78_07510</name>
</gene>
<name>A0ABQ6ZIJ0_9GAMM</name>
<accession>A0ABQ6ZIJ0</accession>